<evidence type="ECO:0000313" key="3">
    <source>
        <dbReference type="Proteomes" id="UP000002630"/>
    </source>
</evidence>
<protein>
    <submittedName>
        <fullName evidence="2">Uncharacterized protein</fullName>
    </submittedName>
</protein>
<proteinExistence type="predicted"/>
<dbReference type="OrthoDB" id="424220at2759"/>
<gene>
    <name evidence="2" type="ORF">Esi_0146_0045</name>
</gene>
<keyword evidence="3" id="KW-1185">Reference proteome</keyword>
<dbReference type="AlphaFoldDB" id="D7FKM4"/>
<feature type="region of interest" description="Disordered" evidence="1">
    <location>
        <begin position="196"/>
        <end position="217"/>
    </location>
</feature>
<evidence type="ECO:0000256" key="1">
    <source>
        <dbReference type="SAM" id="MobiDB-lite"/>
    </source>
</evidence>
<dbReference type="InParanoid" id="D7FKM4"/>
<accession>D7FKM4</accession>
<reference evidence="2 3" key="1">
    <citation type="journal article" date="2010" name="Nature">
        <title>The Ectocarpus genome and the independent evolution of multicellularity in brown algae.</title>
        <authorList>
            <person name="Cock J.M."/>
            <person name="Sterck L."/>
            <person name="Rouze P."/>
            <person name="Scornet D."/>
            <person name="Allen A.E."/>
            <person name="Amoutzias G."/>
            <person name="Anthouard V."/>
            <person name="Artiguenave F."/>
            <person name="Aury J.M."/>
            <person name="Badger J.H."/>
            <person name="Beszteri B."/>
            <person name="Billiau K."/>
            <person name="Bonnet E."/>
            <person name="Bothwell J.H."/>
            <person name="Bowler C."/>
            <person name="Boyen C."/>
            <person name="Brownlee C."/>
            <person name="Carrano C.J."/>
            <person name="Charrier B."/>
            <person name="Cho G.Y."/>
            <person name="Coelho S.M."/>
            <person name="Collen J."/>
            <person name="Corre E."/>
            <person name="Da Silva C."/>
            <person name="Delage L."/>
            <person name="Delaroque N."/>
            <person name="Dittami S.M."/>
            <person name="Doulbeau S."/>
            <person name="Elias M."/>
            <person name="Farnham G."/>
            <person name="Gachon C.M."/>
            <person name="Gschloessl B."/>
            <person name="Heesch S."/>
            <person name="Jabbari K."/>
            <person name="Jubin C."/>
            <person name="Kawai H."/>
            <person name="Kimura K."/>
            <person name="Kloareg B."/>
            <person name="Kupper F.C."/>
            <person name="Lang D."/>
            <person name="Le Bail A."/>
            <person name="Leblanc C."/>
            <person name="Lerouge P."/>
            <person name="Lohr M."/>
            <person name="Lopez P.J."/>
            <person name="Martens C."/>
            <person name="Maumus F."/>
            <person name="Michel G."/>
            <person name="Miranda-Saavedra D."/>
            <person name="Morales J."/>
            <person name="Moreau H."/>
            <person name="Motomura T."/>
            <person name="Nagasato C."/>
            <person name="Napoli C.A."/>
            <person name="Nelson D.R."/>
            <person name="Nyvall-Collen P."/>
            <person name="Peters A.F."/>
            <person name="Pommier C."/>
            <person name="Potin P."/>
            <person name="Poulain J."/>
            <person name="Quesneville H."/>
            <person name="Read B."/>
            <person name="Rensing S.A."/>
            <person name="Ritter A."/>
            <person name="Rousvoal S."/>
            <person name="Samanta M."/>
            <person name="Samson G."/>
            <person name="Schroeder D.C."/>
            <person name="Segurens B."/>
            <person name="Strittmatter M."/>
            <person name="Tonon T."/>
            <person name="Tregear J.W."/>
            <person name="Valentin K."/>
            <person name="von Dassow P."/>
            <person name="Yamagishi T."/>
            <person name="Van de Peer Y."/>
            <person name="Wincker P."/>
        </authorList>
    </citation>
    <scope>NUCLEOTIDE SEQUENCE [LARGE SCALE GENOMIC DNA]</scope>
    <source>
        <strain evidence="3">Ec32 / CCAP1310/4</strain>
    </source>
</reference>
<dbReference type="Proteomes" id="UP000002630">
    <property type="component" value="Unassembled WGS sequence"/>
</dbReference>
<dbReference type="EMBL" id="FN649760">
    <property type="protein sequence ID" value="CBJ29424.1"/>
    <property type="molecule type" value="Genomic_DNA"/>
</dbReference>
<evidence type="ECO:0000313" key="2">
    <source>
        <dbReference type="EMBL" id="CBJ29424.1"/>
    </source>
</evidence>
<name>D7FKM4_ECTSI</name>
<sequence length="305" mass="33800">MLSRPADLSALVTLSQSKPEEFFVDDTLHVLVSKLLNCRNEQVSDKDTKLDVLAILANLSGSGDARAKEEVRTALQGVSEWFDDYLAGEQGDGLEQEPELHKSMLLLLARAWNYKLKTEDLLELTRGDRGLALDSVVGVLEDGRTYATELVQSRKPGEGAVAQWEHELICRQHEKPLVLQLCRLVRGFTHPASYFAGDGNPSSSKNRRHSRGTNGGNRQDLALFSVDEFSAEMDSLLEITLRSRVIEKLSVALDACLFCTQYGQEACPGMDEDGTAKETGLVQTRWGLQPGPTRTRIPTKTYHVV</sequence>
<organism evidence="2 3">
    <name type="scientific">Ectocarpus siliculosus</name>
    <name type="common">Brown alga</name>
    <name type="synonym">Conferva siliculosa</name>
    <dbReference type="NCBI Taxonomy" id="2880"/>
    <lineage>
        <taxon>Eukaryota</taxon>
        <taxon>Sar</taxon>
        <taxon>Stramenopiles</taxon>
        <taxon>Ochrophyta</taxon>
        <taxon>PX clade</taxon>
        <taxon>Phaeophyceae</taxon>
        <taxon>Ectocarpales</taxon>
        <taxon>Ectocarpaceae</taxon>
        <taxon>Ectocarpus</taxon>
    </lineage>
</organism>